<keyword evidence="2" id="KW-1185">Reference proteome</keyword>
<evidence type="ECO:0000313" key="1">
    <source>
        <dbReference type="EMBL" id="KAK3762024.1"/>
    </source>
</evidence>
<dbReference type="Proteomes" id="UP001283361">
    <property type="component" value="Unassembled WGS sequence"/>
</dbReference>
<proteinExistence type="predicted"/>
<name>A0AAE0Z384_9GAST</name>
<comment type="caution">
    <text evidence="1">The sequence shown here is derived from an EMBL/GenBank/DDBJ whole genome shotgun (WGS) entry which is preliminary data.</text>
</comment>
<protein>
    <submittedName>
        <fullName evidence="1">Uncharacterized protein</fullName>
    </submittedName>
</protein>
<gene>
    <name evidence="1" type="ORF">RRG08_013995</name>
</gene>
<dbReference type="EMBL" id="JAWDGP010004772">
    <property type="protein sequence ID" value="KAK3762024.1"/>
    <property type="molecule type" value="Genomic_DNA"/>
</dbReference>
<evidence type="ECO:0000313" key="2">
    <source>
        <dbReference type="Proteomes" id="UP001283361"/>
    </source>
</evidence>
<reference evidence="1" key="1">
    <citation type="journal article" date="2023" name="G3 (Bethesda)">
        <title>A reference genome for the long-term kleptoplast-retaining sea slug Elysia crispata morphotype clarki.</title>
        <authorList>
            <person name="Eastman K.E."/>
            <person name="Pendleton A.L."/>
            <person name="Shaikh M.A."/>
            <person name="Suttiyut T."/>
            <person name="Ogas R."/>
            <person name="Tomko P."/>
            <person name="Gavelis G."/>
            <person name="Widhalm J.R."/>
            <person name="Wisecaver J.H."/>
        </authorList>
    </citation>
    <scope>NUCLEOTIDE SEQUENCE</scope>
    <source>
        <strain evidence="1">ECLA1</strain>
    </source>
</reference>
<organism evidence="1 2">
    <name type="scientific">Elysia crispata</name>
    <name type="common">lettuce slug</name>
    <dbReference type="NCBI Taxonomy" id="231223"/>
    <lineage>
        <taxon>Eukaryota</taxon>
        <taxon>Metazoa</taxon>
        <taxon>Spiralia</taxon>
        <taxon>Lophotrochozoa</taxon>
        <taxon>Mollusca</taxon>
        <taxon>Gastropoda</taxon>
        <taxon>Heterobranchia</taxon>
        <taxon>Euthyneura</taxon>
        <taxon>Panpulmonata</taxon>
        <taxon>Sacoglossa</taxon>
        <taxon>Placobranchoidea</taxon>
        <taxon>Plakobranchidae</taxon>
        <taxon>Elysia</taxon>
    </lineage>
</organism>
<sequence length="87" mass="9991">MARKAWYYSILSPRGKSRVNKKGISGEPHKSRQRYEIRIKLLPRSAQLNCSRDQGAMTGLEPFVRLSAFRPCVAELDSAVFMSRYLN</sequence>
<accession>A0AAE0Z384</accession>
<dbReference type="AlphaFoldDB" id="A0AAE0Z384"/>